<comment type="caution">
    <text evidence="1">The sequence shown here is derived from an EMBL/GenBank/DDBJ whole genome shotgun (WGS) entry which is preliminary data.</text>
</comment>
<protein>
    <submittedName>
        <fullName evidence="1">Uncharacterized protein</fullName>
    </submittedName>
</protein>
<dbReference type="AlphaFoldDB" id="A0AAD5STI3"/>
<evidence type="ECO:0000313" key="1">
    <source>
        <dbReference type="EMBL" id="KAJ3094773.1"/>
    </source>
</evidence>
<dbReference type="EMBL" id="JADGJH010002796">
    <property type="protein sequence ID" value="KAJ3094773.1"/>
    <property type="molecule type" value="Genomic_DNA"/>
</dbReference>
<evidence type="ECO:0000313" key="2">
    <source>
        <dbReference type="Proteomes" id="UP001211907"/>
    </source>
</evidence>
<proteinExistence type="predicted"/>
<dbReference type="Proteomes" id="UP001211907">
    <property type="component" value="Unassembled WGS sequence"/>
</dbReference>
<name>A0AAD5STI3_9FUNG</name>
<keyword evidence="2" id="KW-1185">Reference proteome</keyword>
<sequence>MSNSSVTPAIDSNFRPPGSFPASAIAIFAPPPLASPQSLIFITDCRFNGNYAWNSQRHNPAAVDYIVDVKQYQENLFWKGDKIQSLSSQRKRHAVLEFDSLVAMYVDEQLCVGEKVFDDDDAESLAIHCLCCDACFDSDRPIGLGITV</sequence>
<accession>A0AAD5STI3</accession>
<reference evidence="1" key="1">
    <citation type="submission" date="2020-05" db="EMBL/GenBank/DDBJ databases">
        <title>Phylogenomic resolution of chytrid fungi.</title>
        <authorList>
            <person name="Stajich J.E."/>
            <person name="Amses K."/>
            <person name="Simmons R."/>
            <person name="Seto K."/>
            <person name="Myers J."/>
            <person name="Bonds A."/>
            <person name="Quandt C.A."/>
            <person name="Barry K."/>
            <person name="Liu P."/>
            <person name="Grigoriev I."/>
            <person name="Longcore J.E."/>
            <person name="James T.Y."/>
        </authorList>
    </citation>
    <scope>NUCLEOTIDE SEQUENCE</scope>
    <source>
        <strain evidence="1">JEL0513</strain>
    </source>
</reference>
<organism evidence="1 2">
    <name type="scientific">Physocladia obscura</name>
    <dbReference type="NCBI Taxonomy" id="109957"/>
    <lineage>
        <taxon>Eukaryota</taxon>
        <taxon>Fungi</taxon>
        <taxon>Fungi incertae sedis</taxon>
        <taxon>Chytridiomycota</taxon>
        <taxon>Chytridiomycota incertae sedis</taxon>
        <taxon>Chytridiomycetes</taxon>
        <taxon>Chytridiales</taxon>
        <taxon>Chytriomycetaceae</taxon>
        <taxon>Physocladia</taxon>
    </lineage>
</organism>
<gene>
    <name evidence="1" type="ORF">HK100_006019</name>
</gene>